<sequence length="446" mass="47468">MTQATVRAPDKGHVIVSTAAGLIILLLVVLWAGDRWMDYVQRKEWQVSAVQVTRFVQAVRAYTGRYYDTLLKSTTTTTPLTVTVDMLKNTGFLEPGFSGTISGGQQLQAALVRNTTNTEQLQGLVVSQGGTALPYMAVRDISVNISAGLGAYVWDSATVITGAMGAWEAPMASYGITTTGGHIGALLTTDELNAAREDNDRLYRFAVTGKPDLNRMHTSIDMGGNDLNNTGTVNAKTGKFTGDVAAGGKVDAGGNMTAGGGVTANGDIRSNNGSLVTRGNNGWRNETFQGGFYMSDYDWVRAIGNKGIYTGGQVRGGTVKSDGRLTVGEYSLHTKIEVAGTSCPQNGLQASDASGGALFCQSGVWKSFQNKFSIQAFDVGKNVTNRDIGIHAYCSWTNLNGSPFGGFQKVYADRSNRWFVTNTRWGDYESGGTITVTCLNLPGAGI</sequence>
<dbReference type="EMBL" id="DAAYKZ010000032">
    <property type="protein sequence ID" value="HAG4654609.1"/>
    <property type="molecule type" value="Genomic_DNA"/>
</dbReference>
<accession>A0A763W1J0</accession>
<reference evidence="3" key="2">
    <citation type="submission" date="2020-02" db="EMBL/GenBank/DDBJ databases">
        <authorList>
            <consortium name="NCBI Pathogen Detection Project"/>
        </authorList>
    </citation>
    <scope>NUCLEOTIDE SEQUENCE</scope>
    <source>
        <strain evidence="3">MA.BM_SE06/8</strain>
    </source>
</reference>
<organism evidence="3">
    <name type="scientific">Salmonella enterica</name>
    <name type="common">Salmonella choleraesuis</name>
    <dbReference type="NCBI Taxonomy" id="28901"/>
    <lineage>
        <taxon>Bacteria</taxon>
        <taxon>Pseudomonadati</taxon>
        <taxon>Pseudomonadota</taxon>
        <taxon>Gammaproteobacteria</taxon>
        <taxon>Enterobacterales</taxon>
        <taxon>Enterobacteriaceae</taxon>
        <taxon>Salmonella</taxon>
    </lineage>
</organism>
<evidence type="ECO:0000259" key="2">
    <source>
        <dbReference type="Pfam" id="PF04917"/>
    </source>
</evidence>
<gene>
    <name evidence="3" type="primary">pilV</name>
    <name evidence="3" type="ORF">G8382_004587</name>
</gene>
<reference evidence="3" key="1">
    <citation type="journal article" date="2018" name="Genome Biol.">
        <title>SKESA: strategic k-mer extension for scrupulous assemblies.</title>
        <authorList>
            <person name="Souvorov A."/>
            <person name="Agarwala R."/>
            <person name="Lipman D.J."/>
        </authorList>
    </citation>
    <scope>NUCLEOTIDE SEQUENCE</scope>
    <source>
        <strain evidence="3">MA.BM_SE06/8</strain>
    </source>
</reference>
<comment type="caution">
    <text evidence="3">The sequence shown here is derived from an EMBL/GenBank/DDBJ whole genome shotgun (WGS) entry which is preliminary data.</text>
</comment>
<feature type="transmembrane region" description="Helical" evidence="1">
    <location>
        <begin position="12"/>
        <end position="33"/>
    </location>
</feature>
<keyword evidence="1" id="KW-0472">Membrane</keyword>
<dbReference type="InterPro" id="IPR029017">
    <property type="entry name" value="Enolase-like_N"/>
</dbReference>
<feature type="domain" description="Bacterial shufflon protein N-terminal" evidence="2">
    <location>
        <begin position="38"/>
        <end position="363"/>
    </location>
</feature>
<evidence type="ECO:0000313" key="3">
    <source>
        <dbReference type="EMBL" id="HAG4654609.1"/>
    </source>
</evidence>
<dbReference type="AlphaFoldDB" id="A0A763W1J0"/>
<protein>
    <submittedName>
        <fullName evidence="3">Shufflon system plasmid conjugative transfer pilus tip adhesin PilV</fullName>
    </submittedName>
</protein>
<evidence type="ECO:0000256" key="1">
    <source>
        <dbReference type="SAM" id="Phobius"/>
    </source>
</evidence>
<name>A0A763W1J0_SALER</name>
<keyword evidence="1" id="KW-1133">Transmembrane helix</keyword>
<proteinExistence type="predicted"/>
<dbReference type="Pfam" id="PF04917">
    <property type="entry name" value="Shufflon_N"/>
    <property type="match status" value="1"/>
</dbReference>
<dbReference type="InterPro" id="IPR007001">
    <property type="entry name" value="Shufflon_N"/>
</dbReference>
<keyword evidence="1" id="KW-0812">Transmembrane</keyword>
<dbReference type="SUPFAM" id="SSF54826">
    <property type="entry name" value="Enolase N-terminal domain-like"/>
    <property type="match status" value="1"/>
</dbReference>